<dbReference type="SMART" id="SM00228">
    <property type="entry name" value="PDZ"/>
    <property type="match status" value="1"/>
</dbReference>
<dbReference type="Pfam" id="PF13180">
    <property type="entry name" value="PDZ_2"/>
    <property type="match status" value="1"/>
</dbReference>
<dbReference type="EMBL" id="PJKA01000010">
    <property type="protein sequence ID" value="PNC18355.1"/>
    <property type="molecule type" value="Genomic_DNA"/>
</dbReference>
<feature type="domain" description="PDZ" evidence="5">
    <location>
        <begin position="239"/>
        <end position="299"/>
    </location>
</feature>
<feature type="transmembrane region" description="Helical" evidence="4">
    <location>
        <begin position="20"/>
        <end position="40"/>
    </location>
</feature>
<evidence type="ECO:0000256" key="3">
    <source>
        <dbReference type="ARBA" id="ARBA00022801"/>
    </source>
</evidence>
<dbReference type="InterPro" id="IPR001940">
    <property type="entry name" value="Peptidase_S1C"/>
</dbReference>
<dbReference type="GO" id="GO:0004252">
    <property type="term" value="F:serine-type endopeptidase activity"/>
    <property type="evidence" value="ECO:0007669"/>
    <property type="project" value="InterPro"/>
</dbReference>
<accession>A0A2N8HEH9</accession>
<dbReference type="GO" id="GO:0006508">
    <property type="term" value="P:proteolysis"/>
    <property type="evidence" value="ECO:0007669"/>
    <property type="project" value="UniProtKB-KW"/>
</dbReference>
<dbReference type="PANTHER" id="PTHR22939:SF129">
    <property type="entry name" value="SERINE PROTEASE HTRA2, MITOCHONDRIAL"/>
    <property type="match status" value="1"/>
</dbReference>
<dbReference type="InterPro" id="IPR036034">
    <property type="entry name" value="PDZ_sf"/>
</dbReference>
<evidence type="ECO:0000313" key="7">
    <source>
        <dbReference type="Proteomes" id="UP000236000"/>
    </source>
</evidence>
<evidence type="ECO:0000259" key="5">
    <source>
        <dbReference type="PROSITE" id="PS50106"/>
    </source>
</evidence>
<dbReference type="PROSITE" id="PS50106">
    <property type="entry name" value="PDZ"/>
    <property type="match status" value="1"/>
</dbReference>
<dbReference type="Gene3D" id="2.40.10.120">
    <property type="match status" value="1"/>
</dbReference>
<comment type="similarity">
    <text evidence="1">Belongs to the peptidase S1C family.</text>
</comment>
<organism evidence="6 7">
    <name type="scientific">Akkermansia muciniphila</name>
    <dbReference type="NCBI Taxonomy" id="239935"/>
    <lineage>
        <taxon>Bacteria</taxon>
        <taxon>Pseudomonadati</taxon>
        <taxon>Verrucomicrobiota</taxon>
        <taxon>Verrucomicrobiia</taxon>
        <taxon>Verrucomicrobiales</taxon>
        <taxon>Akkermansiaceae</taxon>
        <taxon>Akkermansia</taxon>
    </lineage>
</organism>
<evidence type="ECO:0000256" key="1">
    <source>
        <dbReference type="ARBA" id="ARBA00010541"/>
    </source>
</evidence>
<name>A0A2N8HEH9_9BACT</name>
<dbReference type="OrthoDB" id="189537at2"/>
<keyword evidence="2" id="KW-0645">Protease</keyword>
<keyword evidence="4" id="KW-1133">Transmembrane helix</keyword>
<dbReference type="SUPFAM" id="SSF50156">
    <property type="entry name" value="PDZ domain-like"/>
    <property type="match status" value="1"/>
</dbReference>
<gene>
    <name evidence="6" type="ORF">CXU22_06945</name>
</gene>
<sequence>MSYHTVIGNFMISAFRMTSFYYLVVGGLVSLFLGGIGLAGNVSSMADLQKHVHEVASTATAATVALVSDGGETGSGVIVTPQGLILTAAHVVGGDEIMRVVFADGRVVKGRVLGANFTRDAAMVQIMGGGNYPHVELGESDGLRVGDFVVALGHSKGFDPERRAPIRMGRLCTDGKQRFLISECTLIGGDSGGPLFDLSGKLVGIHSSIGPMLKINNHVPVSVFRRDWDSLLAGRHWGQLGLHPMADPESPVLGFAMMDVLGVDGVVVQDVVVNSPADTAGIKPGDVITHMDSRSLRSVRDMLRELGRHRPGETVPVVVVRKGTAYKADLTFGRRGDLMSGLKHEEETQG</sequence>
<keyword evidence="3" id="KW-0378">Hydrolase</keyword>
<dbReference type="InterPro" id="IPR001478">
    <property type="entry name" value="PDZ"/>
</dbReference>
<evidence type="ECO:0000256" key="4">
    <source>
        <dbReference type="SAM" id="Phobius"/>
    </source>
</evidence>
<evidence type="ECO:0000313" key="6">
    <source>
        <dbReference type="EMBL" id="PNC18355.1"/>
    </source>
</evidence>
<reference evidence="6 7" key="1">
    <citation type="journal article" date="2017" name="BMC Genomics">
        <title>Genome sequencing of 39 Akkermansia muciniphila isolates reveals its population structure, genomic and functional diverisity, and global distribution in mammalian gut microbiotas.</title>
        <authorList>
            <person name="Guo X."/>
            <person name="Li S."/>
            <person name="Zhang J."/>
            <person name="Wu F."/>
            <person name="Li X."/>
            <person name="Wu D."/>
            <person name="Zhang M."/>
            <person name="Ou Z."/>
            <person name="Jie Z."/>
            <person name="Yan Q."/>
            <person name="Li P."/>
            <person name="Yi J."/>
            <person name="Peng Y."/>
        </authorList>
    </citation>
    <scope>NUCLEOTIDE SEQUENCE [LARGE SCALE GENOMIC DNA]</scope>
    <source>
        <strain evidence="6 7">GP24</strain>
    </source>
</reference>
<dbReference type="PRINTS" id="PR00834">
    <property type="entry name" value="PROTEASES2C"/>
</dbReference>
<proteinExistence type="inferred from homology"/>
<dbReference type="AlphaFoldDB" id="A0A2N8HEH9"/>
<dbReference type="Pfam" id="PF13365">
    <property type="entry name" value="Trypsin_2"/>
    <property type="match status" value="1"/>
</dbReference>
<evidence type="ECO:0000256" key="2">
    <source>
        <dbReference type="ARBA" id="ARBA00022670"/>
    </source>
</evidence>
<dbReference type="Gene3D" id="2.30.42.10">
    <property type="match status" value="1"/>
</dbReference>
<protein>
    <recommendedName>
        <fullName evidence="5">PDZ domain-containing protein</fullName>
    </recommendedName>
</protein>
<dbReference type="PANTHER" id="PTHR22939">
    <property type="entry name" value="SERINE PROTEASE FAMILY S1C HTRA-RELATED"/>
    <property type="match status" value="1"/>
</dbReference>
<dbReference type="InterPro" id="IPR009003">
    <property type="entry name" value="Peptidase_S1_PA"/>
</dbReference>
<dbReference type="SUPFAM" id="SSF50494">
    <property type="entry name" value="Trypsin-like serine proteases"/>
    <property type="match status" value="1"/>
</dbReference>
<keyword evidence="4" id="KW-0472">Membrane</keyword>
<comment type="caution">
    <text evidence="6">The sequence shown here is derived from an EMBL/GenBank/DDBJ whole genome shotgun (WGS) entry which is preliminary data.</text>
</comment>
<keyword evidence="4" id="KW-0812">Transmembrane</keyword>
<dbReference type="Proteomes" id="UP000236000">
    <property type="component" value="Unassembled WGS sequence"/>
</dbReference>